<accession>A0A3N4KG35</accession>
<keyword evidence="2" id="KW-1185">Reference proteome</keyword>
<dbReference type="Proteomes" id="UP000277580">
    <property type="component" value="Unassembled WGS sequence"/>
</dbReference>
<organism evidence="1 2">
    <name type="scientific">Morchella conica CCBAS932</name>
    <dbReference type="NCBI Taxonomy" id="1392247"/>
    <lineage>
        <taxon>Eukaryota</taxon>
        <taxon>Fungi</taxon>
        <taxon>Dikarya</taxon>
        <taxon>Ascomycota</taxon>
        <taxon>Pezizomycotina</taxon>
        <taxon>Pezizomycetes</taxon>
        <taxon>Pezizales</taxon>
        <taxon>Morchellaceae</taxon>
        <taxon>Morchella</taxon>
    </lineage>
</organism>
<protein>
    <submittedName>
        <fullName evidence="1">Uncharacterized protein</fullName>
    </submittedName>
</protein>
<name>A0A3N4KG35_9PEZI</name>
<sequence length="316" mass="36075">MPPPPRSTPQMWPSGDIMGQYTNCGDIFGLRALVAGPRSYVEPYKPFSGMSTSRLVRKLVDGGAWEVAKEVLVYRRYHDAGGAITDIAGLQKDLDAPFKMEWEDARKLCDYEELFNDCMRIAKLGNPQPLPPALQAVLPPPTAALPTLSLFFASWLLAYRFGYDSVRAFSRRNPLTLQQLADFHLHARLMAASRHFKRHVCWPQWSRAFDTLYPDLLLLWGHDLQNCDWLMTKKVMAGGNALLRHKVFFHLAAVGVEREDWESGQVRGWMGLRRGWERDRADTGVGTLLGKYEKYCDLGRKKLEYFVVLTPRDRAV</sequence>
<gene>
    <name evidence="1" type="ORF">P167DRAFT_608040</name>
</gene>
<evidence type="ECO:0000313" key="2">
    <source>
        <dbReference type="Proteomes" id="UP000277580"/>
    </source>
</evidence>
<evidence type="ECO:0000313" key="1">
    <source>
        <dbReference type="EMBL" id="RPB09493.1"/>
    </source>
</evidence>
<dbReference type="AlphaFoldDB" id="A0A3N4KG35"/>
<proteinExistence type="predicted"/>
<dbReference type="InParanoid" id="A0A3N4KG35"/>
<dbReference type="EMBL" id="ML119152">
    <property type="protein sequence ID" value="RPB09493.1"/>
    <property type="molecule type" value="Genomic_DNA"/>
</dbReference>
<dbReference type="OrthoDB" id="5346337at2759"/>
<reference evidence="1 2" key="1">
    <citation type="journal article" date="2018" name="Nat. Ecol. Evol.">
        <title>Pezizomycetes genomes reveal the molecular basis of ectomycorrhizal truffle lifestyle.</title>
        <authorList>
            <person name="Murat C."/>
            <person name="Payen T."/>
            <person name="Noel B."/>
            <person name="Kuo A."/>
            <person name="Morin E."/>
            <person name="Chen J."/>
            <person name="Kohler A."/>
            <person name="Krizsan K."/>
            <person name="Balestrini R."/>
            <person name="Da Silva C."/>
            <person name="Montanini B."/>
            <person name="Hainaut M."/>
            <person name="Levati E."/>
            <person name="Barry K.W."/>
            <person name="Belfiori B."/>
            <person name="Cichocki N."/>
            <person name="Clum A."/>
            <person name="Dockter R.B."/>
            <person name="Fauchery L."/>
            <person name="Guy J."/>
            <person name="Iotti M."/>
            <person name="Le Tacon F."/>
            <person name="Lindquist E.A."/>
            <person name="Lipzen A."/>
            <person name="Malagnac F."/>
            <person name="Mello A."/>
            <person name="Molinier V."/>
            <person name="Miyauchi S."/>
            <person name="Poulain J."/>
            <person name="Riccioni C."/>
            <person name="Rubini A."/>
            <person name="Sitrit Y."/>
            <person name="Splivallo R."/>
            <person name="Traeger S."/>
            <person name="Wang M."/>
            <person name="Zifcakova L."/>
            <person name="Wipf D."/>
            <person name="Zambonelli A."/>
            <person name="Paolocci F."/>
            <person name="Nowrousian M."/>
            <person name="Ottonello S."/>
            <person name="Baldrian P."/>
            <person name="Spatafora J.W."/>
            <person name="Henrissat B."/>
            <person name="Nagy L.G."/>
            <person name="Aury J.M."/>
            <person name="Wincker P."/>
            <person name="Grigoriev I.V."/>
            <person name="Bonfante P."/>
            <person name="Martin F.M."/>
        </authorList>
    </citation>
    <scope>NUCLEOTIDE SEQUENCE [LARGE SCALE GENOMIC DNA]</scope>
    <source>
        <strain evidence="1 2">CCBAS932</strain>
    </source>
</reference>